<dbReference type="Gene3D" id="3.90.1590.10">
    <property type="entry name" value="glutathione-dependent formaldehyde- activating enzyme (gfa)"/>
    <property type="match status" value="1"/>
</dbReference>
<proteinExistence type="inferred from homology"/>
<dbReference type="SUPFAM" id="SSF51316">
    <property type="entry name" value="Mss4-like"/>
    <property type="match status" value="1"/>
</dbReference>
<evidence type="ECO:0000313" key="6">
    <source>
        <dbReference type="EMBL" id="KZN44053.1"/>
    </source>
</evidence>
<evidence type="ECO:0000256" key="4">
    <source>
        <dbReference type="ARBA" id="ARBA00023239"/>
    </source>
</evidence>
<feature type="domain" description="CENP-V/GFA" evidence="5">
    <location>
        <begin position="1"/>
        <end position="91"/>
    </location>
</feature>
<dbReference type="PANTHER" id="PTHR33337">
    <property type="entry name" value="GFA DOMAIN-CONTAINING PROTEIN"/>
    <property type="match status" value="1"/>
</dbReference>
<comment type="similarity">
    <text evidence="1">Belongs to the Gfa family.</text>
</comment>
<organism evidence="6 7">
    <name type="scientific">Pseudoalteromonas luteoviolacea DSM 6061</name>
    <dbReference type="NCBI Taxonomy" id="1365250"/>
    <lineage>
        <taxon>Bacteria</taxon>
        <taxon>Pseudomonadati</taxon>
        <taxon>Pseudomonadota</taxon>
        <taxon>Gammaproteobacteria</taxon>
        <taxon>Alteromonadales</taxon>
        <taxon>Pseudoalteromonadaceae</taxon>
        <taxon>Pseudoalteromonas</taxon>
    </lineage>
</organism>
<keyword evidence="4" id="KW-0456">Lyase</keyword>
<evidence type="ECO:0000313" key="7">
    <source>
        <dbReference type="Proteomes" id="UP000076643"/>
    </source>
</evidence>
<evidence type="ECO:0000259" key="5">
    <source>
        <dbReference type="PROSITE" id="PS51891"/>
    </source>
</evidence>
<evidence type="ECO:0000256" key="3">
    <source>
        <dbReference type="ARBA" id="ARBA00022833"/>
    </source>
</evidence>
<dbReference type="GO" id="GO:0016846">
    <property type="term" value="F:carbon-sulfur lyase activity"/>
    <property type="evidence" value="ECO:0007669"/>
    <property type="project" value="InterPro"/>
</dbReference>
<dbReference type="PANTHER" id="PTHR33337:SF40">
    <property type="entry name" value="CENP-V_GFA DOMAIN-CONTAINING PROTEIN-RELATED"/>
    <property type="match status" value="1"/>
</dbReference>
<dbReference type="PATRIC" id="fig|1365250.3.peg.585"/>
<protein>
    <recommendedName>
        <fullName evidence="5">CENP-V/GFA domain-containing protein</fullName>
    </recommendedName>
</protein>
<dbReference type="Proteomes" id="UP000076643">
    <property type="component" value="Unassembled WGS sequence"/>
</dbReference>
<dbReference type="InterPro" id="IPR006913">
    <property type="entry name" value="CENP-V/GFA"/>
</dbReference>
<dbReference type="GO" id="GO:0046872">
    <property type="term" value="F:metal ion binding"/>
    <property type="evidence" value="ECO:0007669"/>
    <property type="project" value="UniProtKB-KW"/>
</dbReference>
<dbReference type="Pfam" id="PF04828">
    <property type="entry name" value="GFA"/>
    <property type="match status" value="1"/>
</dbReference>
<name>A0A162A4H9_9GAMM</name>
<dbReference type="AlphaFoldDB" id="A0A162A4H9"/>
<keyword evidence="2" id="KW-0479">Metal-binding</keyword>
<reference evidence="6 7" key="1">
    <citation type="submission" date="2013-07" db="EMBL/GenBank/DDBJ databases">
        <title>Comparative Genomic and Metabolomic Analysis of Twelve Strains of Pseudoalteromonas luteoviolacea.</title>
        <authorList>
            <person name="Vynne N.G."/>
            <person name="Mansson M."/>
            <person name="Gram L."/>
        </authorList>
    </citation>
    <scope>NUCLEOTIDE SEQUENCE [LARGE SCALE GENOMIC DNA]</scope>
    <source>
        <strain evidence="6 7">DSM 6061</strain>
    </source>
</reference>
<evidence type="ECO:0000256" key="1">
    <source>
        <dbReference type="ARBA" id="ARBA00005495"/>
    </source>
</evidence>
<sequence length="93" mass="10417">MCQKHHGAPFAVYVSVLKTHLSINKGAQLLVSYNSSGEIQRQFCQKCGSSLFWLGSDSHTDWVSVALSTLDEPCNVDKVKHIHQESKVCWLDL</sequence>
<accession>A0A162A4H9</accession>
<keyword evidence="7" id="KW-1185">Reference proteome</keyword>
<dbReference type="EMBL" id="AUYB01000068">
    <property type="protein sequence ID" value="KZN44053.1"/>
    <property type="molecule type" value="Genomic_DNA"/>
</dbReference>
<keyword evidence="3" id="KW-0862">Zinc</keyword>
<evidence type="ECO:0000256" key="2">
    <source>
        <dbReference type="ARBA" id="ARBA00022723"/>
    </source>
</evidence>
<dbReference type="InterPro" id="IPR011057">
    <property type="entry name" value="Mss4-like_sf"/>
</dbReference>
<comment type="caution">
    <text evidence="6">The sequence shown here is derived from an EMBL/GenBank/DDBJ whole genome shotgun (WGS) entry which is preliminary data.</text>
</comment>
<dbReference type="PROSITE" id="PS51891">
    <property type="entry name" value="CENP_V_GFA"/>
    <property type="match status" value="1"/>
</dbReference>
<gene>
    <name evidence="6" type="ORF">N475_08065</name>
</gene>